<accession>A0A857JM94</accession>
<protein>
    <recommendedName>
        <fullName evidence="3">DUF3545 domain-containing protein</fullName>
    </recommendedName>
</protein>
<evidence type="ECO:0008006" key="3">
    <source>
        <dbReference type="Google" id="ProtNLM"/>
    </source>
</evidence>
<dbReference type="EMBL" id="CP047656">
    <property type="protein sequence ID" value="QHJ11734.1"/>
    <property type="molecule type" value="Genomic_DNA"/>
</dbReference>
<dbReference type="Proteomes" id="UP000464524">
    <property type="component" value="Chromosome"/>
</dbReference>
<sequence>MDTSELLTVIDTESRPTKTKTTKRKWREIEAIHDRYKLRQELRELGMTQADELEMF</sequence>
<dbReference type="OrthoDB" id="5918741at2"/>
<dbReference type="RefSeq" id="WP_007987496.1">
    <property type="nucleotide sequence ID" value="NZ_CP047656.1"/>
</dbReference>
<dbReference type="AlphaFoldDB" id="A0A857JM94"/>
<proteinExistence type="predicted"/>
<evidence type="ECO:0000313" key="2">
    <source>
        <dbReference type="Proteomes" id="UP000464524"/>
    </source>
</evidence>
<dbReference type="Pfam" id="PF12065">
    <property type="entry name" value="DUF3545"/>
    <property type="match status" value="1"/>
</dbReference>
<name>A0A857JM94_9ALTE</name>
<dbReference type="InterPro" id="IPR021932">
    <property type="entry name" value="DUF3545"/>
</dbReference>
<gene>
    <name evidence="1" type="ORF">FX988_01969</name>
</gene>
<keyword evidence="2" id="KW-1185">Reference proteome</keyword>
<organism evidence="1 2">
    <name type="scientific">Paraglaciecola mesophila</name>
    <dbReference type="NCBI Taxonomy" id="197222"/>
    <lineage>
        <taxon>Bacteria</taxon>
        <taxon>Pseudomonadati</taxon>
        <taxon>Pseudomonadota</taxon>
        <taxon>Gammaproteobacteria</taxon>
        <taxon>Alteromonadales</taxon>
        <taxon>Alteromonadaceae</taxon>
        <taxon>Paraglaciecola</taxon>
    </lineage>
</organism>
<dbReference type="KEGG" id="pmes:FX988_01969"/>
<reference evidence="1 2" key="1">
    <citation type="submission" date="2019-12" db="EMBL/GenBank/DDBJ databases">
        <title>Genome sequencing and assembly of endphytes of Porphyra tenera.</title>
        <authorList>
            <person name="Park J.M."/>
            <person name="Shin R."/>
            <person name="Jo S.H."/>
        </authorList>
    </citation>
    <scope>NUCLEOTIDE SEQUENCE [LARGE SCALE GENOMIC DNA]</scope>
    <source>
        <strain evidence="1 2">GPM4</strain>
    </source>
</reference>
<evidence type="ECO:0000313" key="1">
    <source>
        <dbReference type="EMBL" id="QHJ11734.1"/>
    </source>
</evidence>